<protein>
    <recommendedName>
        <fullName evidence="1">HNH nuclease domain-containing protein</fullName>
    </recommendedName>
</protein>
<evidence type="ECO:0000313" key="2">
    <source>
        <dbReference type="EMBL" id="MPM45073.1"/>
    </source>
</evidence>
<sequence>MEPQDERHHVSDVRQRIAIYRGALQDAGYNGESLQPPSSAASASRPSTSTHEAFEVFARLEAAPTVLTIIDLFADQSRLRESNDFAVSCLPANNQTPRGSTRATAISVGWVEVLGVLMDRATEAVSEVTIWCEPEEDLDWLAAWPQAEIYDSDLDGGGFAVVLPEREALELMTDPSIAPVLARRVAGIRRRRRRVRRADWHNRWLWALADFGFASPSLKVEAYEGVNDVSAPDVLRLARQRTSQQKFRALLLANQPNECAICGIDVKDVLEAAHLKAHAEGGAASIENGRLLCANHHRAYDAHLYWWTGSEFAWDSPGPEPSLGRG</sequence>
<proteinExistence type="predicted"/>
<dbReference type="Pfam" id="PF13391">
    <property type="entry name" value="HNH_2"/>
    <property type="match status" value="1"/>
</dbReference>
<organism evidence="2">
    <name type="scientific">bioreactor metagenome</name>
    <dbReference type="NCBI Taxonomy" id="1076179"/>
    <lineage>
        <taxon>unclassified sequences</taxon>
        <taxon>metagenomes</taxon>
        <taxon>ecological metagenomes</taxon>
    </lineage>
</organism>
<feature type="domain" description="HNH nuclease" evidence="1">
    <location>
        <begin position="246"/>
        <end position="298"/>
    </location>
</feature>
<dbReference type="InterPro" id="IPR003615">
    <property type="entry name" value="HNH_nuc"/>
</dbReference>
<dbReference type="SMART" id="SM00507">
    <property type="entry name" value="HNHc"/>
    <property type="match status" value="1"/>
</dbReference>
<evidence type="ECO:0000259" key="1">
    <source>
        <dbReference type="SMART" id="SM00507"/>
    </source>
</evidence>
<dbReference type="Gene3D" id="1.10.30.50">
    <property type="match status" value="1"/>
</dbReference>
<dbReference type="EMBL" id="VSSQ01010732">
    <property type="protein sequence ID" value="MPM45073.1"/>
    <property type="molecule type" value="Genomic_DNA"/>
</dbReference>
<name>A0A645A2J5_9ZZZZ</name>
<accession>A0A645A2J5</accession>
<gene>
    <name evidence="2" type="ORF">SDC9_91758</name>
</gene>
<dbReference type="AlphaFoldDB" id="A0A645A2J5"/>
<comment type="caution">
    <text evidence="2">The sequence shown here is derived from an EMBL/GenBank/DDBJ whole genome shotgun (WGS) entry which is preliminary data.</text>
</comment>
<reference evidence="2" key="1">
    <citation type="submission" date="2019-08" db="EMBL/GenBank/DDBJ databases">
        <authorList>
            <person name="Kucharzyk K."/>
            <person name="Murdoch R.W."/>
            <person name="Higgins S."/>
            <person name="Loffler F."/>
        </authorList>
    </citation>
    <scope>NUCLEOTIDE SEQUENCE</scope>
</reference>
<dbReference type="CDD" id="cd00085">
    <property type="entry name" value="HNHc"/>
    <property type="match status" value="1"/>
</dbReference>